<keyword evidence="2" id="KW-1185">Reference proteome</keyword>
<organism evidence="1 2">
    <name type="scientific">Trichonephila clavipes</name>
    <name type="common">Golden silk orbweaver</name>
    <name type="synonym">Nephila clavipes</name>
    <dbReference type="NCBI Taxonomy" id="2585209"/>
    <lineage>
        <taxon>Eukaryota</taxon>
        <taxon>Metazoa</taxon>
        <taxon>Ecdysozoa</taxon>
        <taxon>Arthropoda</taxon>
        <taxon>Chelicerata</taxon>
        <taxon>Arachnida</taxon>
        <taxon>Araneae</taxon>
        <taxon>Araneomorphae</taxon>
        <taxon>Entelegynae</taxon>
        <taxon>Araneoidea</taxon>
        <taxon>Nephilidae</taxon>
        <taxon>Trichonephila</taxon>
    </lineage>
</organism>
<sequence length="118" mass="13637">MQSRKFHSYELWCKETEKKEQKKQHISGTENILLKSCTTKVAQNYGQKSSGFPDSDVAWNFLPSGRFLECHVTSRQLQISERFFQVEEQAPCTSNSLFEPKRRSCILLLCTIARNCGI</sequence>
<accession>A0A8X6WCC4</accession>
<name>A0A8X6WCC4_TRICX</name>
<dbReference type="AlphaFoldDB" id="A0A8X6WCC4"/>
<evidence type="ECO:0000313" key="1">
    <source>
        <dbReference type="EMBL" id="GFY32408.1"/>
    </source>
</evidence>
<evidence type="ECO:0000313" key="2">
    <source>
        <dbReference type="Proteomes" id="UP000887159"/>
    </source>
</evidence>
<reference evidence="1" key="1">
    <citation type="submission" date="2020-08" db="EMBL/GenBank/DDBJ databases">
        <title>Multicomponent nature underlies the extraordinary mechanical properties of spider dragline silk.</title>
        <authorList>
            <person name="Kono N."/>
            <person name="Nakamura H."/>
            <person name="Mori M."/>
            <person name="Yoshida Y."/>
            <person name="Ohtoshi R."/>
            <person name="Malay A.D."/>
            <person name="Moran D.A.P."/>
            <person name="Tomita M."/>
            <person name="Numata K."/>
            <person name="Arakawa K."/>
        </authorList>
    </citation>
    <scope>NUCLEOTIDE SEQUENCE</scope>
</reference>
<dbReference type="Proteomes" id="UP000887159">
    <property type="component" value="Unassembled WGS sequence"/>
</dbReference>
<comment type="caution">
    <text evidence="1">The sequence shown here is derived from an EMBL/GenBank/DDBJ whole genome shotgun (WGS) entry which is preliminary data.</text>
</comment>
<protein>
    <submittedName>
        <fullName evidence="1">Uncharacterized protein</fullName>
    </submittedName>
</protein>
<gene>
    <name evidence="1" type="ORF">TNCV_3559161</name>
</gene>
<proteinExistence type="predicted"/>
<dbReference type="EMBL" id="BMAU01021402">
    <property type="protein sequence ID" value="GFY32408.1"/>
    <property type="molecule type" value="Genomic_DNA"/>
</dbReference>